<evidence type="ECO:0000256" key="5">
    <source>
        <dbReference type="ARBA" id="ARBA00023126"/>
    </source>
</evidence>
<evidence type="ECO:0000256" key="3">
    <source>
        <dbReference type="ARBA" id="ARBA00013151"/>
    </source>
</evidence>
<name>A0ABP1PRE9_9HEXA</name>
<gene>
    <name evidence="7" type="ORF">ODALV1_LOCUS1838</name>
</gene>
<dbReference type="PANTHER" id="PTHR10683">
    <property type="entry name" value="TRANSALDOLASE"/>
    <property type="match status" value="1"/>
</dbReference>
<dbReference type="InterPro" id="IPR013785">
    <property type="entry name" value="Aldolase_TIM"/>
</dbReference>
<dbReference type="InterPro" id="IPR018225">
    <property type="entry name" value="Transaldolase_AS"/>
</dbReference>
<dbReference type="PROSITE" id="PS01054">
    <property type="entry name" value="TRANSALDOLASE_1"/>
    <property type="match status" value="1"/>
</dbReference>
<evidence type="ECO:0000256" key="4">
    <source>
        <dbReference type="ARBA" id="ARBA00022679"/>
    </source>
</evidence>
<sequence>MSGTEPSKKRSRMAGSTLEQLKALTTVVADTGDFEAIKKYQPTDATTNPSLVLAGAKMPQYQSLIDEAIKYGKANGKTINEQVEAASDYAIVRFGIEILKIVPGRVSTEIDARLLFDKYDITAKAGELIRLYEDAGIAKDRILIKLGCTWEGIQAAKVLEKEYGIHCNLTLLFSFAQAVACAEAEVTLISPCVGPILDWHVRNTEHRSFEPQNDPGVKCVTQIYNYYKKFGYKTVVMGASFRNDGQIRALAGCDVLTISPSLLEQLSNGEETIVEHLNEAEAKQLEIKKVEIDEKKFRWMLNEDAMATDKLSDGIRKFAADAIKLESMLKERLQKA</sequence>
<keyword evidence="4" id="KW-0808">Transferase</keyword>
<dbReference type="InterPro" id="IPR004730">
    <property type="entry name" value="Transaldolase_1"/>
</dbReference>
<dbReference type="CDD" id="cd00957">
    <property type="entry name" value="Transaldolase_TalAB"/>
    <property type="match status" value="1"/>
</dbReference>
<dbReference type="NCBIfam" id="NF009001">
    <property type="entry name" value="PRK12346.1"/>
    <property type="match status" value="1"/>
</dbReference>
<evidence type="ECO:0000256" key="2">
    <source>
        <dbReference type="ARBA" id="ARBA00008012"/>
    </source>
</evidence>
<dbReference type="EC" id="2.2.1.2" evidence="3"/>
<evidence type="ECO:0000313" key="8">
    <source>
        <dbReference type="Proteomes" id="UP001642540"/>
    </source>
</evidence>
<dbReference type="HAMAP" id="MF_00492">
    <property type="entry name" value="Transaldolase_1"/>
    <property type="match status" value="1"/>
</dbReference>
<dbReference type="Gene3D" id="3.20.20.70">
    <property type="entry name" value="Aldolase class I"/>
    <property type="match status" value="1"/>
</dbReference>
<protein>
    <recommendedName>
        <fullName evidence="3">transaldolase</fullName>
        <ecNumber evidence="3">2.2.1.2</ecNumber>
    </recommendedName>
</protein>
<dbReference type="EMBL" id="CAXLJM020000006">
    <property type="protein sequence ID" value="CAL8071692.1"/>
    <property type="molecule type" value="Genomic_DNA"/>
</dbReference>
<accession>A0ABP1PRE9</accession>
<reference evidence="7 8" key="1">
    <citation type="submission" date="2024-08" db="EMBL/GenBank/DDBJ databases">
        <authorList>
            <person name="Cucini C."/>
            <person name="Frati F."/>
        </authorList>
    </citation>
    <scope>NUCLEOTIDE SEQUENCE [LARGE SCALE GENOMIC DNA]</scope>
</reference>
<comment type="pathway">
    <text evidence="1">Carbohydrate degradation; pentose phosphate pathway; D-glyceraldehyde 3-phosphate and beta-D-fructose 6-phosphate from D-ribose 5-phosphate and D-xylulose 5-phosphate (non-oxidative stage): step 2/3.</text>
</comment>
<comment type="similarity">
    <text evidence="2">Belongs to the transaldolase family. Type 1 subfamily.</text>
</comment>
<dbReference type="Pfam" id="PF00923">
    <property type="entry name" value="TAL_FSA"/>
    <property type="match status" value="1"/>
</dbReference>
<dbReference type="NCBIfam" id="TIGR00874">
    <property type="entry name" value="talAB"/>
    <property type="match status" value="1"/>
</dbReference>
<dbReference type="SUPFAM" id="SSF51569">
    <property type="entry name" value="Aldolase"/>
    <property type="match status" value="1"/>
</dbReference>
<dbReference type="InterPro" id="IPR001585">
    <property type="entry name" value="TAL/FSA"/>
</dbReference>
<evidence type="ECO:0000313" key="7">
    <source>
        <dbReference type="EMBL" id="CAL8071692.1"/>
    </source>
</evidence>
<organism evidence="7 8">
    <name type="scientific">Orchesella dallaii</name>
    <dbReference type="NCBI Taxonomy" id="48710"/>
    <lineage>
        <taxon>Eukaryota</taxon>
        <taxon>Metazoa</taxon>
        <taxon>Ecdysozoa</taxon>
        <taxon>Arthropoda</taxon>
        <taxon>Hexapoda</taxon>
        <taxon>Collembola</taxon>
        <taxon>Entomobryomorpha</taxon>
        <taxon>Entomobryoidea</taxon>
        <taxon>Orchesellidae</taxon>
        <taxon>Orchesellinae</taxon>
        <taxon>Orchesella</taxon>
    </lineage>
</organism>
<evidence type="ECO:0000256" key="6">
    <source>
        <dbReference type="ARBA" id="ARBA00023270"/>
    </source>
</evidence>
<proteinExistence type="inferred from homology"/>
<comment type="caution">
    <text evidence="7">The sequence shown here is derived from an EMBL/GenBank/DDBJ whole genome shotgun (WGS) entry which is preliminary data.</text>
</comment>
<keyword evidence="5" id="KW-0570">Pentose shunt</keyword>
<keyword evidence="8" id="KW-1185">Reference proteome</keyword>
<dbReference type="PANTHER" id="PTHR10683:SF18">
    <property type="entry name" value="TRANSALDOLASE"/>
    <property type="match status" value="1"/>
</dbReference>
<evidence type="ECO:0000256" key="1">
    <source>
        <dbReference type="ARBA" id="ARBA00004857"/>
    </source>
</evidence>
<keyword evidence="6" id="KW-0704">Schiff base</keyword>
<dbReference type="Proteomes" id="UP001642540">
    <property type="component" value="Unassembled WGS sequence"/>
</dbReference>